<gene>
    <name evidence="2" type="ORF">DSL92_03655</name>
</gene>
<feature type="transmembrane region" description="Helical" evidence="1">
    <location>
        <begin position="39"/>
        <end position="62"/>
    </location>
</feature>
<proteinExistence type="predicted"/>
<evidence type="ECO:0000313" key="2">
    <source>
        <dbReference type="EMBL" id="RUA22813.1"/>
    </source>
</evidence>
<keyword evidence="1" id="KW-0472">Membrane</keyword>
<keyword evidence="1" id="KW-1133">Transmembrane helix</keyword>
<organism evidence="2">
    <name type="scientific">Billgrantia gudaonensis</name>
    <dbReference type="NCBI Taxonomy" id="376427"/>
    <lineage>
        <taxon>Bacteria</taxon>
        <taxon>Pseudomonadati</taxon>
        <taxon>Pseudomonadota</taxon>
        <taxon>Gammaproteobacteria</taxon>
        <taxon>Oceanospirillales</taxon>
        <taxon>Halomonadaceae</taxon>
        <taxon>Billgrantia</taxon>
    </lineage>
</organism>
<keyword evidence="1" id="KW-0812">Transmembrane</keyword>
<accession>A0A3S0Q1E3</accession>
<sequence length="71" mass="7088">MVGAVTLTGSAVAFGKLQELLPATHRFQRASRCSTPPLLALATVVIVATLAGGNGGIGTLAAGDHRSGCWA</sequence>
<evidence type="ECO:0000256" key="1">
    <source>
        <dbReference type="SAM" id="Phobius"/>
    </source>
</evidence>
<dbReference type="EMBL" id="RXHI01000009">
    <property type="protein sequence ID" value="RUA22813.1"/>
    <property type="molecule type" value="Genomic_DNA"/>
</dbReference>
<reference evidence="2" key="1">
    <citation type="submission" date="2018-12" db="EMBL/GenBank/DDBJ databases">
        <authorList>
            <person name="Jadhav K."/>
            <person name="Kushwaha B."/>
            <person name="Jadhav I."/>
        </authorList>
    </citation>
    <scope>NUCLEOTIDE SEQUENCE [LARGE SCALE GENOMIC DNA]</scope>
    <source>
        <strain evidence="2">SBS 10</strain>
    </source>
</reference>
<dbReference type="AlphaFoldDB" id="A0A3S0Q1E3"/>
<protein>
    <submittedName>
        <fullName evidence="2">Uncharacterized protein</fullName>
    </submittedName>
</protein>
<name>A0A3S0Q1E3_9GAMM</name>
<comment type="caution">
    <text evidence="2">The sequence shown here is derived from an EMBL/GenBank/DDBJ whole genome shotgun (WGS) entry which is preliminary data.</text>
</comment>